<evidence type="ECO:0000256" key="10">
    <source>
        <dbReference type="ARBA" id="ARBA00022490"/>
    </source>
</evidence>
<dbReference type="InterPro" id="IPR018052">
    <property type="entry name" value="Ald1_epimerase_CS"/>
</dbReference>
<reference evidence="16" key="2">
    <citation type="submission" date="2025-09" db="UniProtKB">
        <authorList>
            <consortium name="Ensembl"/>
        </authorList>
    </citation>
    <scope>IDENTIFICATION</scope>
</reference>
<comment type="catalytic activity">
    <reaction evidence="1">
        <text>alpha-D-glucose = beta-D-glucose</text>
        <dbReference type="Rhea" id="RHEA:10264"/>
        <dbReference type="ChEBI" id="CHEBI:15903"/>
        <dbReference type="ChEBI" id="CHEBI:17925"/>
        <dbReference type="EC" id="5.1.3.3"/>
    </reaction>
</comment>
<organism evidence="16 17">
    <name type="scientific">Pavo cristatus</name>
    <name type="common">Indian peafowl</name>
    <name type="synonym">Blue peafowl</name>
    <dbReference type="NCBI Taxonomy" id="9049"/>
    <lineage>
        <taxon>Eukaryota</taxon>
        <taxon>Metazoa</taxon>
        <taxon>Chordata</taxon>
        <taxon>Craniata</taxon>
        <taxon>Vertebrata</taxon>
        <taxon>Euteleostomi</taxon>
        <taxon>Archelosauria</taxon>
        <taxon>Archosauria</taxon>
        <taxon>Dinosauria</taxon>
        <taxon>Saurischia</taxon>
        <taxon>Theropoda</taxon>
        <taxon>Coelurosauria</taxon>
        <taxon>Aves</taxon>
        <taxon>Neognathae</taxon>
        <taxon>Galloanserae</taxon>
        <taxon>Galliformes</taxon>
        <taxon>Phasianidae</taxon>
        <taxon>Phasianinae</taxon>
        <taxon>Pavo</taxon>
    </lineage>
</organism>
<dbReference type="PANTHER" id="PTHR10091">
    <property type="entry name" value="ALDOSE-1-EPIMERASE"/>
    <property type="match status" value="1"/>
</dbReference>
<comment type="pathway">
    <text evidence="5">Carbohydrate metabolism; hexose metabolism.</text>
</comment>
<evidence type="ECO:0000256" key="15">
    <source>
        <dbReference type="ARBA" id="ARBA00045743"/>
    </source>
</evidence>
<comment type="pathway">
    <text evidence="4">Carbohydrate metabolism; galactose metabolism.</text>
</comment>
<evidence type="ECO:0000256" key="1">
    <source>
        <dbReference type="ARBA" id="ARBA00001614"/>
    </source>
</evidence>
<evidence type="ECO:0000256" key="13">
    <source>
        <dbReference type="ARBA" id="ARBA00023277"/>
    </source>
</evidence>
<dbReference type="InterPro" id="IPR008183">
    <property type="entry name" value="Aldose_1/G6P_1-epimerase"/>
</dbReference>
<dbReference type="GO" id="GO:0006006">
    <property type="term" value="P:glucose metabolic process"/>
    <property type="evidence" value="ECO:0007669"/>
    <property type="project" value="TreeGrafter"/>
</dbReference>
<dbReference type="NCBIfam" id="NF008277">
    <property type="entry name" value="PRK11055.1"/>
    <property type="match status" value="1"/>
</dbReference>
<keyword evidence="10" id="KW-0963">Cytoplasm</keyword>
<keyword evidence="13" id="KW-0119">Carbohydrate metabolism</keyword>
<evidence type="ECO:0000256" key="6">
    <source>
        <dbReference type="ARBA" id="ARBA00006206"/>
    </source>
</evidence>
<sequence>MAEVKREIFGHMPLEDGGGEVEKFVLQSDSVRVEILSLGCIIAALETRDRAKQFADIVLGFDTLEGYTRKHPFFGAVVGRVANRIAKGKFTMDGKEYQLFLNNGPNSLHGGARGFDKVLWSPQILPNGVCFYRLSPDGEEGYPGELKVWVTYTLTGSELAINYRAQTSKKTPISLTNHAYFNLAGQGSPDIYDHEISIEADSYLPVDDTKIPTGEVVAVQGTGFDLRQPVQLGKHLKQFHLDGFDHNFCLPLGRARRLVARARHPPSGRTMEVHTTQPGLQFYTGNNLDGSLKGKGAAIYPKHSAFCLETQNWPDAVNKVSHSGPVASGSVWRAVRNAQGGEMPSGTAPGRLWGHGPPWCHHTHWCLLPFCSLTSPALCSCLGRNTTTPPGSALALPEERGQFLLQEGVSISSRFPQKPCRSQMLLRSCSKTRLEAFFFLSAFFTL</sequence>
<dbReference type="EC" id="5.1.3.3" evidence="8"/>
<evidence type="ECO:0000256" key="14">
    <source>
        <dbReference type="ARBA" id="ARBA00032729"/>
    </source>
</evidence>
<comment type="catalytic activity">
    <reaction evidence="2">
        <text>alpha-D-galactose = beta-D-galactose</text>
        <dbReference type="Rhea" id="RHEA:28675"/>
        <dbReference type="ChEBI" id="CHEBI:27667"/>
        <dbReference type="ChEBI" id="CHEBI:28061"/>
        <dbReference type="EC" id="5.1.3.3"/>
    </reaction>
    <physiologicalReaction direction="right-to-left" evidence="2">
        <dbReference type="Rhea" id="RHEA:28677"/>
    </physiologicalReaction>
</comment>
<dbReference type="UniPathway" id="UPA00214"/>
<dbReference type="Ensembl" id="ENSPSTT00000000376.1">
    <property type="protein sequence ID" value="ENSPSTP00000000357.1"/>
    <property type="gene ID" value="ENSPSTG00000000318.1"/>
</dbReference>
<reference evidence="16" key="1">
    <citation type="submission" date="2025-08" db="UniProtKB">
        <authorList>
            <consortium name="Ensembl"/>
        </authorList>
    </citation>
    <scope>IDENTIFICATION</scope>
</reference>
<dbReference type="GO" id="GO:0033499">
    <property type="term" value="P:galactose catabolic process via UDP-galactose, Leloir pathway"/>
    <property type="evidence" value="ECO:0007669"/>
    <property type="project" value="TreeGrafter"/>
</dbReference>
<comment type="similarity">
    <text evidence="6">Belongs to the aldose epimerase family.</text>
</comment>
<keyword evidence="12" id="KW-0413">Isomerase</keyword>
<proteinExistence type="inferred from homology"/>
<dbReference type="Pfam" id="PF01263">
    <property type="entry name" value="Aldose_epim"/>
    <property type="match status" value="1"/>
</dbReference>
<protein>
    <recommendedName>
        <fullName evidence="9">Galactose mutarotase</fullName>
        <ecNumber evidence="8">5.1.3.3</ecNumber>
    </recommendedName>
    <alternativeName>
        <fullName evidence="14">Aldose 1-epimerase</fullName>
    </alternativeName>
</protein>
<evidence type="ECO:0000256" key="7">
    <source>
        <dbReference type="ARBA" id="ARBA00011245"/>
    </source>
</evidence>
<dbReference type="Proteomes" id="UP000694428">
    <property type="component" value="Unplaced"/>
</dbReference>
<dbReference type="PROSITE" id="PS00545">
    <property type="entry name" value="ALDOSE_1_EPIMERASE"/>
    <property type="match status" value="1"/>
</dbReference>
<evidence type="ECO:0000256" key="3">
    <source>
        <dbReference type="ARBA" id="ARBA00004496"/>
    </source>
</evidence>
<dbReference type="SUPFAM" id="SSF74650">
    <property type="entry name" value="Galactose mutarotase-like"/>
    <property type="match status" value="1"/>
</dbReference>
<keyword evidence="17" id="KW-1185">Reference proteome</keyword>
<keyword evidence="11" id="KW-0597">Phosphoprotein</keyword>
<dbReference type="GO" id="GO:0005737">
    <property type="term" value="C:cytoplasm"/>
    <property type="evidence" value="ECO:0007669"/>
    <property type="project" value="UniProtKB-SubCell"/>
</dbReference>
<evidence type="ECO:0000256" key="5">
    <source>
        <dbReference type="ARBA" id="ARBA00005028"/>
    </source>
</evidence>
<dbReference type="GO" id="GO:0030246">
    <property type="term" value="F:carbohydrate binding"/>
    <property type="evidence" value="ECO:0007669"/>
    <property type="project" value="InterPro"/>
</dbReference>
<evidence type="ECO:0000256" key="4">
    <source>
        <dbReference type="ARBA" id="ARBA00004947"/>
    </source>
</evidence>
<dbReference type="PANTHER" id="PTHR10091:SF0">
    <property type="entry name" value="GALACTOSE MUTAROTASE"/>
    <property type="match status" value="1"/>
</dbReference>
<evidence type="ECO:0000256" key="9">
    <source>
        <dbReference type="ARBA" id="ARBA00021023"/>
    </source>
</evidence>
<comment type="function">
    <text evidence="15">Mutarotase that catalyzes the interconversion of beta-D-galactose and alpha-D-galactose during galactose metabolism. Beta-D-galactose is metabolized in the liver into glucose 1-phosphate, the primary metabolic fuel, by the action of four enzymes that constitute the Leloir pathway: GALM, GALK1 (galactokinase), GALT (galactose-1-phosphate uridylyltransferase) and GALE (UDP-galactose-4'-epimerase). Involved in the maintenance of the equilibrium between the beta- and alpha-anomers of galactose, therefore ensuring a sufficient supply of the alpha-anomer for GALK1. Also active on D-glucose although shows a preference for galactose over glucose.</text>
</comment>
<evidence type="ECO:0000256" key="2">
    <source>
        <dbReference type="ARBA" id="ARBA00001712"/>
    </source>
</evidence>
<evidence type="ECO:0000256" key="12">
    <source>
        <dbReference type="ARBA" id="ARBA00023235"/>
    </source>
</evidence>
<evidence type="ECO:0000313" key="17">
    <source>
        <dbReference type="Proteomes" id="UP000694428"/>
    </source>
</evidence>
<accession>A0A8C9L1L8</accession>
<dbReference type="InterPro" id="IPR011013">
    <property type="entry name" value="Gal_mutarotase_sf_dom"/>
</dbReference>
<dbReference type="CDD" id="cd09019">
    <property type="entry name" value="galactose_mutarotase_like"/>
    <property type="match status" value="1"/>
</dbReference>
<dbReference type="AlphaFoldDB" id="A0A8C9L1L8"/>
<dbReference type="GO" id="GO:0004034">
    <property type="term" value="F:aldose 1-epimerase activity"/>
    <property type="evidence" value="ECO:0007669"/>
    <property type="project" value="UniProtKB-EC"/>
</dbReference>
<evidence type="ECO:0000313" key="16">
    <source>
        <dbReference type="Ensembl" id="ENSPSTP00000000357.1"/>
    </source>
</evidence>
<evidence type="ECO:0000256" key="11">
    <source>
        <dbReference type="ARBA" id="ARBA00022553"/>
    </source>
</evidence>
<dbReference type="InterPro" id="IPR047215">
    <property type="entry name" value="Galactose_mutarotase-like"/>
</dbReference>
<dbReference type="Gene3D" id="2.70.98.10">
    <property type="match status" value="1"/>
</dbReference>
<evidence type="ECO:0000256" key="8">
    <source>
        <dbReference type="ARBA" id="ARBA00013185"/>
    </source>
</evidence>
<dbReference type="FunFam" id="2.70.98.10:FF:000003">
    <property type="entry name" value="Aldose 1-epimerase"/>
    <property type="match status" value="1"/>
</dbReference>
<name>A0A8C9L1L8_PAVCR</name>
<comment type="subunit">
    <text evidence="7">Monomer.</text>
</comment>
<comment type="subcellular location">
    <subcellularLocation>
        <location evidence="3">Cytoplasm</location>
    </subcellularLocation>
</comment>
<dbReference type="InterPro" id="IPR014718">
    <property type="entry name" value="GH-type_carb-bd"/>
</dbReference>